<comment type="function">
    <text evidence="10">Mitochondrial glycine transporter that imports glycine into the mitochondrial matrix. Plays an important role in providing glycine for the first enzymatic step in heme biosynthesis, the condensation of glycine with succinyl-CoA to produce 5-aminolevulinate (ALA) in the miochondrial matrix.</text>
</comment>
<dbReference type="PANTHER" id="PTHR46181">
    <property type="entry name" value="MITOCHONDRIAL GLYCINE TRANSPORTER"/>
    <property type="match status" value="1"/>
</dbReference>
<feature type="repeat" description="Solcar" evidence="11">
    <location>
        <begin position="9"/>
        <end position="77"/>
    </location>
</feature>
<dbReference type="InterPro" id="IPR002067">
    <property type="entry name" value="MCP"/>
</dbReference>
<dbReference type="GO" id="GO:0005743">
    <property type="term" value="C:mitochondrial inner membrane"/>
    <property type="evidence" value="ECO:0007669"/>
    <property type="project" value="UniProtKB-SubCell"/>
</dbReference>
<dbReference type="GO" id="GO:1904983">
    <property type="term" value="P:glycine import into mitochondrion"/>
    <property type="evidence" value="ECO:0007669"/>
    <property type="project" value="UniProtKB-UniRule"/>
</dbReference>
<keyword evidence="14" id="KW-1185">Reference proteome</keyword>
<comment type="similarity">
    <text evidence="10">Belongs to the mitochondrial carrier (TC 2.A.29) family. SLC25A38 subfamily.</text>
</comment>
<keyword evidence="4 10" id="KW-0677">Repeat</keyword>
<keyword evidence="6 10" id="KW-1133">Transmembrane helix</keyword>
<feature type="transmembrane region" description="Helical" evidence="12">
    <location>
        <begin position="12"/>
        <end position="34"/>
    </location>
</feature>
<dbReference type="PRINTS" id="PR00926">
    <property type="entry name" value="MITOCARRIER"/>
</dbReference>
<dbReference type="STRING" id="215637.A0A4Q0A2L8"/>
<evidence type="ECO:0000256" key="7">
    <source>
        <dbReference type="ARBA" id="ARBA00023128"/>
    </source>
</evidence>
<protein>
    <recommendedName>
        <fullName evidence="10">Mitochondrial glycine transporter</fullName>
    </recommendedName>
    <alternativeName>
        <fullName evidence="10">Solute carrier family 25 member 38 homolog</fullName>
    </alternativeName>
</protein>
<evidence type="ECO:0000256" key="11">
    <source>
        <dbReference type="PROSITE-ProRule" id="PRU00282"/>
    </source>
</evidence>
<comment type="catalytic activity">
    <reaction evidence="9 10">
        <text>glycine(in) = glycine(out)</text>
        <dbReference type="Rhea" id="RHEA:70715"/>
        <dbReference type="ChEBI" id="CHEBI:57305"/>
    </reaction>
</comment>
<dbReference type="Pfam" id="PF00153">
    <property type="entry name" value="Mito_carr"/>
    <property type="match status" value="3"/>
</dbReference>
<evidence type="ECO:0000256" key="5">
    <source>
        <dbReference type="ARBA" id="ARBA00022792"/>
    </source>
</evidence>
<keyword evidence="8 10" id="KW-0472">Membrane</keyword>
<evidence type="ECO:0000256" key="3">
    <source>
        <dbReference type="ARBA" id="ARBA00022692"/>
    </source>
</evidence>
<evidence type="ECO:0000256" key="6">
    <source>
        <dbReference type="ARBA" id="ARBA00022989"/>
    </source>
</evidence>
<dbReference type="InterPro" id="IPR023395">
    <property type="entry name" value="MCP_dom_sf"/>
</dbReference>
<accession>A0A4Q0A2L8</accession>
<feature type="repeat" description="Solcar" evidence="11">
    <location>
        <begin position="194"/>
        <end position="278"/>
    </location>
</feature>
<evidence type="ECO:0000256" key="8">
    <source>
        <dbReference type="ARBA" id="ARBA00023136"/>
    </source>
</evidence>
<proteinExistence type="inferred from homology"/>
<dbReference type="AlphaFoldDB" id="A0A4Q0A2L8"/>
<feature type="transmembrane region" description="Helical" evidence="12">
    <location>
        <begin position="193"/>
        <end position="214"/>
    </location>
</feature>
<organism evidence="13 14">
    <name type="scientific">Dimargaris cristalligena</name>
    <dbReference type="NCBI Taxonomy" id="215637"/>
    <lineage>
        <taxon>Eukaryota</taxon>
        <taxon>Fungi</taxon>
        <taxon>Fungi incertae sedis</taxon>
        <taxon>Zoopagomycota</taxon>
        <taxon>Kickxellomycotina</taxon>
        <taxon>Dimargaritomycetes</taxon>
        <taxon>Dimargaritales</taxon>
        <taxon>Dimargaritaceae</taxon>
        <taxon>Dimargaris</taxon>
    </lineage>
</organism>
<evidence type="ECO:0000256" key="4">
    <source>
        <dbReference type="ARBA" id="ARBA00022737"/>
    </source>
</evidence>
<dbReference type="HAMAP" id="MF_03064">
    <property type="entry name" value="SLC25A38"/>
    <property type="match status" value="1"/>
</dbReference>
<evidence type="ECO:0000256" key="10">
    <source>
        <dbReference type="HAMAP-Rule" id="MF_03064"/>
    </source>
</evidence>
<feature type="repeat" description="Solcar" evidence="11">
    <location>
        <begin position="96"/>
        <end position="180"/>
    </location>
</feature>
<dbReference type="PROSITE" id="PS50920">
    <property type="entry name" value="SOLCAR"/>
    <property type="match status" value="3"/>
</dbReference>
<sequence>MSATNAQNVSPIVHFLAGGVSGFTSCVIVQPALYTTVRKVVSTNGVLGLWRGTWPTVIRNAPGSAAYFAMLNQFKQVLAKAEAYIGVHPSDRKVVLSNTSNLIAGSSARALVGFILMPITVIKVRYESNFYNYNSLYSATKNIIAQDGYRGFFSGYIPTVLRDAPYAGLYIAVYEQFKLQIPMLLDSYFSLRLPVPATGMAAGMLAGISATLITQPFDMIKTRMQLKPDLYRTMWQAARVIVKDEGFYGFFRGAALRVARKAISTSISWTVYEELLRWDMRRQAAGSFS</sequence>
<dbReference type="Gene3D" id="1.50.40.10">
    <property type="entry name" value="Mitochondrial carrier domain"/>
    <property type="match status" value="2"/>
</dbReference>
<dbReference type="InterPro" id="IPR018108">
    <property type="entry name" value="MCP_transmembrane"/>
</dbReference>
<evidence type="ECO:0000313" key="14">
    <source>
        <dbReference type="Proteomes" id="UP000268162"/>
    </source>
</evidence>
<dbReference type="Proteomes" id="UP000268162">
    <property type="component" value="Unassembled WGS sequence"/>
</dbReference>
<keyword evidence="7 10" id="KW-0496">Mitochondrion</keyword>
<feature type="transmembrane region" description="Helical" evidence="12">
    <location>
        <begin position="102"/>
        <end position="122"/>
    </location>
</feature>
<evidence type="ECO:0000313" key="13">
    <source>
        <dbReference type="EMBL" id="RKP40078.1"/>
    </source>
</evidence>
<evidence type="ECO:0000256" key="9">
    <source>
        <dbReference type="ARBA" id="ARBA00034060"/>
    </source>
</evidence>
<keyword evidence="2 10" id="KW-0813">Transport</keyword>
<evidence type="ECO:0000256" key="12">
    <source>
        <dbReference type="SAM" id="Phobius"/>
    </source>
</evidence>
<reference evidence="14" key="1">
    <citation type="journal article" date="2018" name="Nat. Microbiol.">
        <title>Leveraging single-cell genomics to expand the fungal tree of life.</title>
        <authorList>
            <person name="Ahrendt S.R."/>
            <person name="Quandt C.A."/>
            <person name="Ciobanu D."/>
            <person name="Clum A."/>
            <person name="Salamov A."/>
            <person name="Andreopoulos B."/>
            <person name="Cheng J.F."/>
            <person name="Woyke T."/>
            <person name="Pelin A."/>
            <person name="Henrissat B."/>
            <person name="Reynolds N.K."/>
            <person name="Benny G.L."/>
            <person name="Smith M.E."/>
            <person name="James T.Y."/>
            <person name="Grigoriev I.V."/>
        </authorList>
    </citation>
    <scope>NUCLEOTIDE SEQUENCE [LARGE SCALE GENOMIC DNA]</scope>
    <source>
        <strain evidence="14">RSA 468</strain>
    </source>
</reference>
<evidence type="ECO:0000256" key="1">
    <source>
        <dbReference type="ARBA" id="ARBA00004225"/>
    </source>
</evidence>
<dbReference type="EMBL" id="ML002227">
    <property type="protein sequence ID" value="RKP40078.1"/>
    <property type="molecule type" value="Genomic_DNA"/>
</dbReference>
<gene>
    <name evidence="13" type="ORF">BJ085DRAFT_41726</name>
</gene>
<dbReference type="SUPFAM" id="SSF103506">
    <property type="entry name" value="Mitochondrial carrier"/>
    <property type="match status" value="1"/>
</dbReference>
<name>A0A4Q0A2L8_9FUNG</name>
<dbReference type="GO" id="GO:0015187">
    <property type="term" value="F:glycine transmembrane transporter activity"/>
    <property type="evidence" value="ECO:0007669"/>
    <property type="project" value="UniProtKB-UniRule"/>
</dbReference>
<dbReference type="InterPro" id="IPR030847">
    <property type="entry name" value="Hem25/SLC25A38"/>
</dbReference>
<keyword evidence="5 10" id="KW-0999">Mitochondrion inner membrane</keyword>
<dbReference type="PANTHER" id="PTHR46181:SF3">
    <property type="entry name" value="MITOCHONDRIAL GLYCINE TRANSPORTER"/>
    <property type="match status" value="1"/>
</dbReference>
<keyword evidence="3 10" id="KW-0812">Transmembrane</keyword>
<evidence type="ECO:0000256" key="2">
    <source>
        <dbReference type="ARBA" id="ARBA00022448"/>
    </source>
</evidence>
<comment type="subcellular location">
    <subcellularLocation>
        <location evidence="10">Mitochondrion inner membrane</location>
        <topology evidence="10">Multi-pass membrane protein</topology>
    </subcellularLocation>
    <subcellularLocation>
        <location evidence="1">Mitochondrion membrane</location>
        <topology evidence="1">Multi-pass membrane protein</topology>
    </subcellularLocation>
</comment>